<sequence>MTNLGYNPLQNITSYSLLQSTNKVPKLIEKARARGYDSVALTDRNVLYGAVAFYNESKRQGIKPVIGLTVVLSGMFFKEESSELVLIAKDHTGYQNLMKISSLLMDNEQTNLIEKIKNQFHHLFVIFPENSELRKLIEIGRTDDARKLINDIETVSDLNSVKIGVNLSLSKLLMSHIHDLAAELNVDLVALNSVEYLDASDYFPNEVLKAIGTGKVMDHPMEKQHQVGSKWLKDRHDVESQYHELGLDQAVLNNQKIVDAVNVDIPQEQPKLPSFTTPNQLTSKAYLRQLCEQGLKERQLAQPAYQKRLDRELSVINHMGFDDYFLIVWDVLNFAHRHGIITGPGRGSSAGSLVAYTLRITDVDPIKYNLLFERFLNEERAQMPDIDLDIPDDRRDDILQYVHHKYGNEHVAQIVTFGTLAAKQAIRDVGRVFGMTPTQMSQWSSAIPNQLHESLSKAESESQKLKNLLADQKVNQLLFDTAEKLEGLPRHFSTHAAGLILSEDPIVDRSPLQSGNDGLLMTQYSKYYVESVGLLKIDFLGLRNLSTMANILKIIHSEIDPKFKINEIDLNDQKTLKLFQAGKTDGVFQFESSGIQGVLRKLKPDNFDMVAAVNALYRPGPIKNIDMFIARKNGTQKVNYPNQTIRDILGSTFGIIVYQEQVMQLASAMGGFTLGQADILRRAMSKKHKKEMDDMKIQFIDGATKNGYPSDVSETTFDYIERFADYGFNKSHAVAYSKMAFQLAYLKVHFPGPFFASLLNSVLGNSRKIKNYVQEAKEFGIQVERPDINESMDDYTYQNGKIRFGFRAIKGLRTDFIKNIDDERSKNGNFHDLQELISRIDPRFRKVDLLNSLAYSGALDGFGYNRHELINAIPEFISSAELSGDSIELIQALAPKIKKMDDFSDWDKLNKENEYLGTYLTGHPVEHYAGLQKQIHALNTSDVHDPIKNVKMILFVSHVKTIRTKKGQLMAFIDGNDPFGDIDVTIFPKLYNKISGWLKSGMVVVIAGNVEVQRGLQLVANSIEPAANVVHNSEAKTSGPKLYLKIDLDHDESAIYQDIMRVIQDHPGNTRILIYRTADDRKQLLDKKYNVAINTSLMQDLWNILGDGNVVTQ</sequence>
<dbReference type="GO" id="GO:0005737">
    <property type="term" value="C:cytoplasm"/>
    <property type="evidence" value="ECO:0007669"/>
    <property type="project" value="UniProtKB-SubCell"/>
</dbReference>
<dbReference type="InterPro" id="IPR040982">
    <property type="entry name" value="DNA_pol3_finger"/>
</dbReference>
<comment type="subunit">
    <text evidence="10">DNA polymerase III contains a core (composed of alpha, epsilon and theta chains) that associates with a tau subunit. This core dimerizes to form the POLIII' complex. PolIII' associates with the gamma complex (composed of gamma, delta, delta', psi and chi chains) and with the beta chain to form the complete DNA polymerase III complex.</text>
</comment>
<evidence type="ECO:0000256" key="7">
    <source>
        <dbReference type="ARBA" id="ARBA00022705"/>
    </source>
</evidence>
<dbReference type="GO" id="GO:0003887">
    <property type="term" value="F:DNA-directed DNA polymerase activity"/>
    <property type="evidence" value="ECO:0007669"/>
    <property type="project" value="UniProtKB-KW"/>
</dbReference>
<comment type="similarity">
    <text evidence="2">Belongs to the DNA polymerase type-C family. DnaE subfamily.</text>
</comment>
<dbReference type="InterPro" id="IPR011708">
    <property type="entry name" value="DNA_pol3_alpha_NTPase_dom"/>
</dbReference>
<dbReference type="KEGG" id="lfv:LF543_03550"/>
<dbReference type="Gene3D" id="3.20.20.140">
    <property type="entry name" value="Metal-dependent hydrolases"/>
    <property type="match status" value="1"/>
</dbReference>
<keyword evidence="7" id="KW-0235">DNA replication</keyword>
<evidence type="ECO:0000256" key="3">
    <source>
        <dbReference type="ARBA" id="ARBA00012417"/>
    </source>
</evidence>
<dbReference type="CDD" id="cd04485">
    <property type="entry name" value="DnaE_OBF"/>
    <property type="match status" value="1"/>
</dbReference>
<evidence type="ECO:0000259" key="12">
    <source>
        <dbReference type="SMART" id="SM00481"/>
    </source>
</evidence>
<dbReference type="GO" id="GO:0006260">
    <property type="term" value="P:DNA replication"/>
    <property type="evidence" value="ECO:0007669"/>
    <property type="project" value="UniProtKB-KW"/>
</dbReference>
<dbReference type="Pfam" id="PF14579">
    <property type="entry name" value="HHH_6"/>
    <property type="match status" value="1"/>
</dbReference>
<dbReference type="SMART" id="SM00481">
    <property type="entry name" value="POLIIIAc"/>
    <property type="match status" value="1"/>
</dbReference>
<protein>
    <recommendedName>
        <fullName evidence="4">DNA polymerase III subunit alpha</fullName>
        <ecNumber evidence="3">2.7.7.7</ecNumber>
    </recommendedName>
</protein>
<dbReference type="Pfam" id="PF01336">
    <property type="entry name" value="tRNA_anti-codon"/>
    <property type="match status" value="1"/>
</dbReference>
<dbReference type="NCBIfam" id="TIGR00594">
    <property type="entry name" value="polc"/>
    <property type="match status" value="1"/>
</dbReference>
<dbReference type="InterPro" id="IPR029460">
    <property type="entry name" value="DNAPol_HHH"/>
</dbReference>
<reference evidence="13 14" key="1">
    <citation type="submission" date="2019-10" db="EMBL/GenBank/DDBJ databases">
        <title>Genome sequencing of Lactobacillus fructivorans.</title>
        <authorList>
            <person name="Kim K."/>
        </authorList>
    </citation>
    <scope>NUCLEOTIDE SEQUENCE [LARGE SCALE GENOMIC DNA]</scope>
    <source>
        <strain evidence="13 14">LF543</strain>
    </source>
</reference>
<proteinExistence type="inferred from homology"/>
<evidence type="ECO:0000256" key="2">
    <source>
        <dbReference type="ARBA" id="ARBA00009496"/>
    </source>
</evidence>
<dbReference type="Gene3D" id="1.10.150.870">
    <property type="match status" value="1"/>
</dbReference>
<comment type="subcellular location">
    <subcellularLocation>
        <location evidence="1">Cytoplasm</location>
    </subcellularLocation>
</comment>
<dbReference type="Proteomes" id="UP000327194">
    <property type="component" value="Chromosome"/>
</dbReference>
<comment type="catalytic activity">
    <reaction evidence="11">
        <text>DNA(n) + a 2'-deoxyribonucleoside 5'-triphosphate = DNA(n+1) + diphosphate</text>
        <dbReference type="Rhea" id="RHEA:22508"/>
        <dbReference type="Rhea" id="RHEA-COMP:17339"/>
        <dbReference type="Rhea" id="RHEA-COMP:17340"/>
        <dbReference type="ChEBI" id="CHEBI:33019"/>
        <dbReference type="ChEBI" id="CHEBI:61560"/>
        <dbReference type="ChEBI" id="CHEBI:173112"/>
        <dbReference type="EC" id="2.7.7.7"/>
    </reaction>
</comment>
<evidence type="ECO:0000256" key="5">
    <source>
        <dbReference type="ARBA" id="ARBA00022679"/>
    </source>
</evidence>
<evidence type="ECO:0000313" key="13">
    <source>
        <dbReference type="EMBL" id="QFX92688.1"/>
    </source>
</evidence>
<keyword evidence="8" id="KW-0239">DNA-directed DNA polymerase</keyword>
<dbReference type="InterPro" id="IPR016195">
    <property type="entry name" value="Pol/histidinol_Pase-like"/>
</dbReference>
<dbReference type="InterPro" id="IPR041931">
    <property type="entry name" value="DNA_pol3_alpha_thumb_dom"/>
</dbReference>
<accession>A0AAE6P1J9</accession>
<dbReference type="GO" id="GO:0003676">
    <property type="term" value="F:nucleic acid binding"/>
    <property type="evidence" value="ECO:0007669"/>
    <property type="project" value="InterPro"/>
</dbReference>
<feature type="domain" description="Polymerase/histidinol phosphatase N-terminal" evidence="12">
    <location>
        <begin position="7"/>
        <end position="74"/>
    </location>
</feature>
<keyword evidence="6 13" id="KW-0548">Nucleotidyltransferase</keyword>
<evidence type="ECO:0000256" key="8">
    <source>
        <dbReference type="ARBA" id="ARBA00022932"/>
    </source>
</evidence>
<dbReference type="InterPro" id="IPR003141">
    <property type="entry name" value="Pol/His_phosphatase_N"/>
</dbReference>
<dbReference type="InterPro" id="IPR004013">
    <property type="entry name" value="PHP_dom"/>
</dbReference>
<evidence type="ECO:0000256" key="10">
    <source>
        <dbReference type="ARBA" id="ARBA00026073"/>
    </source>
</evidence>
<dbReference type="AlphaFoldDB" id="A0AAE6P1J9"/>
<dbReference type="GO" id="GO:0008408">
    <property type="term" value="F:3'-5' exonuclease activity"/>
    <property type="evidence" value="ECO:0007669"/>
    <property type="project" value="InterPro"/>
</dbReference>
<dbReference type="Pfam" id="PF17657">
    <property type="entry name" value="DNA_pol3_finger"/>
    <property type="match status" value="1"/>
</dbReference>
<name>A0AAE6P1J9_9LACO</name>
<dbReference type="InterPro" id="IPR004805">
    <property type="entry name" value="DnaE2/DnaE/PolC"/>
</dbReference>
<evidence type="ECO:0000256" key="11">
    <source>
        <dbReference type="ARBA" id="ARBA00049244"/>
    </source>
</evidence>
<dbReference type="NCBIfam" id="NF004226">
    <property type="entry name" value="PRK05673.1"/>
    <property type="match status" value="1"/>
</dbReference>
<evidence type="ECO:0000256" key="4">
    <source>
        <dbReference type="ARBA" id="ARBA00019114"/>
    </source>
</evidence>
<gene>
    <name evidence="13" type="primary">dnaE</name>
    <name evidence="13" type="ORF">LF543_03550</name>
</gene>
<dbReference type="PANTHER" id="PTHR32294:SF0">
    <property type="entry name" value="DNA POLYMERASE III SUBUNIT ALPHA"/>
    <property type="match status" value="1"/>
</dbReference>
<dbReference type="CDD" id="cd07431">
    <property type="entry name" value="PHP_PolIIIA"/>
    <property type="match status" value="1"/>
</dbReference>
<comment type="function">
    <text evidence="9">DNA polymerase III is a complex, multichain enzyme responsible for most of the replicative synthesis in bacteria. This DNA polymerase also exhibits 3' to 5' exonuclease activity. The alpha chain is the DNA polymerase.</text>
</comment>
<dbReference type="Pfam" id="PF02811">
    <property type="entry name" value="PHP"/>
    <property type="match status" value="1"/>
</dbReference>
<dbReference type="EC" id="2.7.7.7" evidence="3"/>
<keyword evidence="5 13" id="KW-0808">Transferase</keyword>
<dbReference type="SUPFAM" id="SSF89550">
    <property type="entry name" value="PHP domain-like"/>
    <property type="match status" value="1"/>
</dbReference>
<evidence type="ECO:0000313" key="14">
    <source>
        <dbReference type="Proteomes" id="UP000327194"/>
    </source>
</evidence>
<dbReference type="InterPro" id="IPR004365">
    <property type="entry name" value="NA-bd_OB_tRNA"/>
</dbReference>
<dbReference type="RefSeq" id="WP_115791441.1">
    <property type="nucleotide sequence ID" value="NZ_AZDS01000001.1"/>
</dbReference>
<evidence type="ECO:0000256" key="1">
    <source>
        <dbReference type="ARBA" id="ARBA00004496"/>
    </source>
</evidence>
<dbReference type="PANTHER" id="PTHR32294">
    <property type="entry name" value="DNA POLYMERASE III SUBUNIT ALPHA"/>
    <property type="match status" value="1"/>
</dbReference>
<evidence type="ECO:0000256" key="9">
    <source>
        <dbReference type="ARBA" id="ARBA00025611"/>
    </source>
</evidence>
<organism evidence="13 14">
    <name type="scientific">Fructilactobacillus fructivorans</name>
    <dbReference type="NCBI Taxonomy" id="1614"/>
    <lineage>
        <taxon>Bacteria</taxon>
        <taxon>Bacillati</taxon>
        <taxon>Bacillota</taxon>
        <taxon>Bacilli</taxon>
        <taxon>Lactobacillales</taxon>
        <taxon>Lactobacillaceae</taxon>
        <taxon>Fructilactobacillus</taxon>
    </lineage>
</organism>
<dbReference type="Pfam" id="PF07733">
    <property type="entry name" value="DNA_pol3_alpha"/>
    <property type="match status" value="1"/>
</dbReference>
<dbReference type="EMBL" id="CP045562">
    <property type="protein sequence ID" value="QFX92688.1"/>
    <property type="molecule type" value="Genomic_DNA"/>
</dbReference>
<evidence type="ECO:0000256" key="6">
    <source>
        <dbReference type="ARBA" id="ARBA00022695"/>
    </source>
</evidence>
<dbReference type="Gene3D" id="1.10.10.1600">
    <property type="entry name" value="Bacterial DNA polymerase III alpha subunit, thumb domain"/>
    <property type="match status" value="1"/>
</dbReference>